<dbReference type="Proteomes" id="UP000290106">
    <property type="component" value="Unassembled WGS sequence"/>
</dbReference>
<reference evidence="2 3" key="1">
    <citation type="submission" date="2019-01" db="EMBL/GenBank/DDBJ databases">
        <title>Blautia sp. nov. KGMB01111 isolated human feces.</title>
        <authorList>
            <person name="Park J.-E."/>
            <person name="Kim J.-S."/>
            <person name="Park S.-H."/>
        </authorList>
    </citation>
    <scope>NUCLEOTIDE SEQUENCE [LARGE SCALE GENOMIC DNA]</scope>
    <source>
        <strain evidence="2 3">KGMB01111</strain>
    </source>
</reference>
<proteinExistence type="predicted"/>
<gene>
    <name evidence="2" type="ORF">ETP43_13605</name>
</gene>
<organism evidence="2 3">
    <name type="scientific">Blautia faecicola</name>
    <dbReference type="NCBI Taxonomy" id="2509240"/>
    <lineage>
        <taxon>Bacteria</taxon>
        <taxon>Bacillati</taxon>
        <taxon>Bacillota</taxon>
        <taxon>Clostridia</taxon>
        <taxon>Lachnospirales</taxon>
        <taxon>Lachnospiraceae</taxon>
        <taxon>Blautia</taxon>
    </lineage>
</organism>
<keyword evidence="1" id="KW-0472">Membrane</keyword>
<feature type="transmembrane region" description="Helical" evidence="1">
    <location>
        <begin position="7"/>
        <end position="27"/>
    </location>
</feature>
<keyword evidence="1" id="KW-0812">Transmembrane</keyword>
<comment type="caution">
    <text evidence="2">The sequence shown here is derived from an EMBL/GenBank/DDBJ whole genome shotgun (WGS) entry which is preliminary data.</text>
</comment>
<dbReference type="RefSeq" id="WP_129258655.1">
    <property type="nucleotide sequence ID" value="NZ_SDKC01000001.1"/>
</dbReference>
<evidence type="ECO:0000256" key="1">
    <source>
        <dbReference type="SAM" id="Phobius"/>
    </source>
</evidence>
<dbReference type="EMBL" id="SDKC01000001">
    <property type="protein sequence ID" value="RXS76130.1"/>
    <property type="molecule type" value="Genomic_DNA"/>
</dbReference>
<dbReference type="OrthoDB" id="9779098at2"/>
<dbReference type="AlphaFoldDB" id="A0A4Q1RK52"/>
<keyword evidence="3" id="KW-1185">Reference proteome</keyword>
<evidence type="ECO:0000313" key="2">
    <source>
        <dbReference type="EMBL" id="RXS76130.1"/>
    </source>
</evidence>
<keyword evidence="1" id="KW-1133">Transmembrane helix</keyword>
<evidence type="ECO:0000313" key="3">
    <source>
        <dbReference type="Proteomes" id="UP000290106"/>
    </source>
</evidence>
<accession>A0A4Q1RK52</accession>
<protein>
    <submittedName>
        <fullName evidence="2">Uncharacterized protein</fullName>
    </submittedName>
</protein>
<sequence>MKKRLYRWRFFLAVVVVILAGAGIWIFQKKSRTFVPATEVSLKGPYGTLTLQLPEEWNYEIQTEEQDTVYGISFYRGEDKENEVLVKYEKDYPGETCGTGLEEKKIRLAGEKALEESRDGFASGIWEEIVFLGEKSDIHIINPCGESAWWKENEKQVMQILDTLQYDPETTADECQVEVQQQIEEGFLPEGSVTGITISTRPGETRYELSDVEKIKTVTNYLNHLKMEKNSSVDPEDYDGMISDIQVNYAGGKECMVQHMANQFVRKDGGPWYQLEKEEGLRWDSILEEVSG</sequence>
<name>A0A4Q1RK52_9FIRM</name>